<evidence type="ECO:0000313" key="1">
    <source>
        <dbReference type="EMBL" id="MTU44143.1"/>
    </source>
</evidence>
<dbReference type="InterPro" id="IPR013467">
    <property type="entry name" value="HNH78-like"/>
</dbReference>
<gene>
    <name evidence="1" type="ORF">GMD42_11150</name>
</gene>
<reference evidence="1 2" key="1">
    <citation type="journal article" date="2019" name="Nat. Med.">
        <title>A library of human gut bacterial isolates paired with longitudinal multiomics data enables mechanistic microbiome research.</title>
        <authorList>
            <person name="Poyet M."/>
            <person name="Groussin M."/>
            <person name="Gibbons S.M."/>
            <person name="Avila-Pacheco J."/>
            <person name="Jiang X."/>
            <person name="Kearney S.M."/>
            <person name="Perrotta A.R."/>
            <person name="Berdy B."/>
            <person name="Zhao S."/>
            <person name="Lieberman T.D."/>
            <person name="Swanson P.K."/>
            <person name="Smith M."/>
            <person name="Roesemann S."/>
            <person name="Alexander J.E."/>
            <person name="Rich S.A."/>
            <person name="Livny J."/>
            <person name="Vlamakis H."/>
            <person name="Clish C."/>
            <person name="Bullock K."/>
            <person name="Deik A."/>
            <person name="Scott J."/>
            <person name="Pierce K.A."/>
            <person name="Xavier R.J."/>
            <person name="Alm E.J."/>
        </authorList>
    </citation>
    <scope>NUCLEOTIDE SEQUENCE [LARGE SCALE GENOMIC DNA]</scope>
    <source>
        <strain evidence="1 2">BIOML-A2</strain>
    </source>
</reference>
<protein>
    <submittedName>
        <fullName evidence="1">TIGR02646 family protein</fullName>
    </submittedName>
</protein>
<sequence>MRYFAKTQGELFDTLRKQTKKKILRLSWSDFVTKHYNLYSDIKRDLLSSQGEYCAYCEKRIDIENSHIDHYFSRSLFTNLTYDKSNLYLSCMSNGHCGIAKDNLTECKEIDIKETIKPDQLINGKYIENFLFYTREGEIKVLPLDELSPRDFIKLENTISKLNLNEPSLVNERKNLLSTLEKIYKAQGRPSNEMIQRIKNKYGIPTLIEQYLKEKI</sequence>
<evidence type="ECO:0000313" key="2">
    <source>
        <dbReference type="Proteomes" id="UP000462362"/>
    </source>
</evidence>
<dbReference type="InterPro" id="IPR003615">
    <property type="entry name" value="HNH_nuc"/>
</dbReference>
<dbReference type="NCBIfam" id="TIGR02646">
    <property type="entry name" value="retron system putative HNH endonuclease"/>
    <property type="match status" value="1"/>
</dbReference>
<comment type="caution">
    <text evidence="1">The sequence shown here is derived from an EMBL/GenBank/DDBJ whole genome shotgun (WGS) entry which is preliminary data.</text>
</comment>
<proteinExistence type="predicted"/>
<dbReference type="AlphaFoldDB" id="A0A6I3S5D0"/>
<dbReference type="GeneID" id="43349958"/>
<organism evidence="1 2">
    <name type="scientific">Parasutterella excrementihominis</name>
    <dbReference type="NCBI Taxonomy" id="487175"/>
    <lineage>
        <taxon>Bacteria</taxon>
        <taxon>Pseudomonadati</taxon>
        <taxon>Pseudomonadota</taxon>
        <taxon>Betaproteobacteria</taxon>
        <taxon>Burkholderiales</taxon>
        <taxon>Sutterellaceae</taxon>
        <taxon>Parasutterella</taxon>
    </lineage>
</organism>
<dbReference type="RefSeq" id="WP_008865117.1">
    <property type="nucleotide sequence ID" value="NZ_CATXDL010000002.1"/>
</dbReference>
<dbReference type="CDD" id="cd00085">
    <property type="entry name" value="HNHc"/>
    <property type="match status" value="1"/>
</dbReference>
<dbReference type="EMBL" id="WNCL01000048">
    <property type="protein sequence ID" value="MTU44143.1"/>
    <property type="molecule type" value="Genomic_DNA"/>
</dbReference>
<accession>A0A6I3S5D0</accession>
<name>A0A6I3S5D0_9BURK</name>
<dbReference type="Gene3D" id="1.10.30.50">
    <property type="match status" value="1"/>
</dbReference>
<dbReference type="Proteomes" id="UP000462362">
    <property type="component" value="Unassembled WGS sequence"/>
</dbReference>